<comment type="caution">
    <text evidence="8">The sequence shown here is derived from an EMBL/GenBank/DDBJ whole genome shotgun (WGS) entry which is preliminary data.</text>
</comment>
<evidence type="ECO:0000256" key="6">
    <source>
        <dbReference type="ARBA" id="ARBA00023136"/>
    </source>
</evidence>
<dbReference type="InterPro" id="IPR038869">
    <property type="entry name" value="DLT1"/>
</dbReference>
<dbReference type="GO" id="GO:0016020">
    <property type="term" value="C:membrane"/>
    <property type="evidence" value="ECO:0007669"/>
    <property type="project" value="UniProtKB-SubCell"/>
</dbReference>
<keyword evidence="6 7" id="KW-0472">Membrane</keyword>
<evidence type="ECO:0000256" key="3">
    <source>
        <dbReference type="ARBA" id="ARBA00021353"/>
    </source>
</evidence>
<sequence length="261" mass="29709">MGSFRLLSSLTYLLLVLLTVCAILLSCVALLSQAVRTSPSRSWSRNINALIIGASYIVVFFTSLFFCAKRRIAVRLKLQRISKNYRPIGKGDVPNTVHEYITKEYLRACLVSYESEPKEAFHPGWGRPGTKYAGVRFRRALLDTVAEIGGPVTFFFNVKHFTLNFADALAHVVIPAHPMLKPHARMIHHFRFIVPLLDDPVVLRVYDSAIQLVRNSEGEPTEEEFEVGWEAAEDIKRTLDECRMEMMQGMRPFAIIKYTTN</sequence>
<dbReference type="EMBL" id="JAUEPT010000001">
    <property type="protein sequence ID" value="KAK0456246.1"/>
    <property type="molecule type" value="Genomic_DNA"/>
</dbReference>
<organism evidence="8 9">
    <name type="scientific">Armillaria borealis</name>
    <dbReference type="NCBI Taxonomy" id="47425"/>
    <lineage>
        <taxon>Eukaryota</taxon>
        <taxon>Fungi</taxon>
        <taxon>Dikarya</taxon>
        <taxon>Basidiomycota</taxon>
        <taxon>Agaricomycotina</taxon>
        <taxon>Agaricomycetes</taxon>
        <taxon>Agaricomycetidae</taxon>
        <taxon>Agaricales</taxon>
        <taxon>Marasmiineae</taxon>
        <taxon>Physalacriaceae</taxon>
        <taxon>Armillaria</taxon>
    </lineage>
</organism>
<evidence type="ECO:0000256" key="4">
    <source>
        <dbReference type="ARBA" id="ARBA00022692"/>
    </source>
</evidence>
<dbReference type="AlphaFoldDB" id="A0AA39K7Y6"/>
<dbReference type="PANTHER" id="PTHR40021:SF1">
    <property type="entry name" value="DEFECT AT LOW TEMPERATURE PROTEIN 1"/>
    <property type="match status" value="1"/>
</dbReference>
<evidence type="ECO:0000313" key="8">
    <source>
        <dbReference type="EMBL" id="KAK0456246.1"/>
    </source>
</evidence>
<comment type="subcellular location">
    <subcellularLocation>
        <location evidence="7">Membrane</location>
        <topology evidence="7">Multi-pass membrane protein</topology>
    </subcellularLocation>
</comment>
<keyword evidence="9" id="KW-1185">Reference proteome</keyword>
<dbReference type="Proteomes" id="UP001175226">
    <property type="component" value="Unassembled WGS sequence"/>
</dbReference>
<feature type="transmembrane region" description="Helical" evidence="7">
    <location>
        <begin position="12"/>
        <end position="35"/>
    </location>
</feature>
<protein>
    <recommendedName>
        <fullName evidence="3 7">Defect at low temperature protein 1</fullName>
    </recommendedName>
</protein>
<proteinExistence type="inferred from homology"/>
<dbReference type="PANTHER" id="PTHR40021">
    <property type="entry name" value="DEFECT AT LOW TEMPERATURE PROTEIN 1"/>
    <property type="match status" value="1"/>
</dbReference>
<evidence type="ECO:0000313" key="9">
    <source>
        <dbReference type="Proteomes" id="UP001175226"/>
    </source>
</evidence>
<name>A0AA39K7Y6_9AGAR</name>
<feature type="transmembrane region" description="Helical" evidence="7">
    <location>
        <begin position="47"/>
        <end position="68"/>
    </location>
</feature>
<evidence type="ECO:0000256" key="7">
    <source>
        <dbReference type="RuleBase" id="RU367100"/>
    </source>
</evidence>
<keyword evidence="5 7" id="KW-1133">Transmembrane helix</keyword>
<evidence type="ECO:0000256" key="5">
    <source>
        <dbReference type="ARBA" id="ARBA00022989"/>
    </source>
</evidence>
<accession>A0AA39K7Y6</accession>
<comment type="similarity">
    <text evidence="2 7">Belongs to the DLT1 family.</text>
</comment>
<keyword evidence="4 7" id="KW-0812">Transmembrane</keyword>
<reference evidence="8" key="1">
    <citation type="submission" date="2023-06" db="EMBL/GenBank/DDBJ databases">
        <authorList>
            <consortium name="Lawrence Berkeley National Laboratory"/>
            <person name="Ahrendt S."/>
            <person name="Sahu N."/>
            <person name="Indic B."/>
            <person name="Wong-Bajracharya J."/>
            <person name="Merenyi Z."/>
            <person name="Ke H.-M."/>
            <person name="Monk M."/>
            <person name="Kocsube S."/>
            <person name="Drula E."/>
            <person name="Lipzen A."/>
            <person name="Balint B."/>
            <person name="Henrissat B."/>
            <person name="Andreopoulos B."/>
            <person name="Martin F.M."/>
            <person name="Harder C.B."/>
            <person name="Rigling D."/>
            <person name="Ford K.L."/>
            <person name="Foster G.D."/>
            <person name="Pangilinan J."/>
            <person name="Papanicolaou A."/>
            <person name="Barry K."/>
            <person name="LaButti K."/>
            <person name="Viragh M."/>
            <person name="Koriabine M."/>
            <person name="Yan M."/>
            <person name="Riley R."/>
            <person name="Champramary S."/>
            <person name="Plett K.L."/>
            <person name="Tsai I.J."/>
            <person name="Slot J."/>
            <person name="Sipos G."/>
            <person name="Plett J."/>
            <person name="Nagy L.G."/>
            <person name="Grigoriev I.V."/>
        </authorList>
    </citation>
    <scope>NUCLEOTIDE SEQUENCE</scope>
    <source>
        <strain evidence="8">FPL87.14</strain>
    </source>
</reference>
<dbReference type="PROSITE" id="PS51257">
    <property type="entry name" value="PROKAR_LIPOPROTEIN"/>
    <property type="match status" value="1"/>
</dbReference>
<evidence type="ECO:0000256" key="2">
    <source>
        <dbReference type="ARBA" id="ARBA00005550"/>
    </source>
</evidence>
<comment type="function">
    <text evidence="1 7">Required for growth under high-pressure and low-temperature conditions.</text>
</comment>
<gene>
    <name evidence="7" type="primary">DLT1</name>
    <name evidence="8" type="ORF">EV421DRAFT_1895492</name>
</gene>
<evidence type="ECO:0000256" key="1">
    <source>
        <dbReference type="ARBA" id="ARBA00002489"/>
    </source>
</evidence>